<sequence length="435" mass="50558">MINYIFLLHEFSRQADVVMSVEMDYFNWNVSYPAIVICPSDKIDEDALLIFVNQSLEKTGLNLEQYIRSIATVSLESVHNLEVPDLNVLPFIKPEDYAGISALLFKKFEKHFLSTSFNWPISVEDSMTEMGMCHIINSNVASFDNPSKWSDSELAYTKNNIELSFHDRDFYVEIMNYADSYKVYTSNPDDITLCGSDSITLDMEGFLSFGVQISSTRTSEDLHDLSINLRKCRFHYERYYQRYPFYTYNVCLLECRIKMILKLCGCVPHFYKPLAHDRICNLDELRCLLYYKRELMTLSASNETLDKFDMNIKGLPRTSRNCGCLGNCDGDVYQKDREDFLSQDSTNRVRISITKFPKVRVMREIIFSFYDIILRSGGVVNLCIGTSFISIMELILIVIRYQINQIIQLFKFIYLKAKTSVHIKSISTRTLKIKT</sequence>
<organism evidence="1 2">
    <name type="scientific">Dendrolimus kikuchii</name>
    <dbReference type="NCBI Taxonomy" id="765133"/>
    <lineage>
        <taxon>Eukaryota</taxon>
        <taxon>Metazoa</taxon>
        <taxon>Ecdysozoa</taxon>
        <taxon>Arthropoda</taxon>
        <taxon>Hexapoda</taxon>
        <taxon>Insecta</taxon>
        <taxon>Pterygota</taxon>
        <taxon>Neoptera</taxon>
        <taxon>Endopterygota</taxon>
        <taxon>Lepidoptera</taxon>
        <taxon>Glossata</taxon>
        <taxon>Ditrysia</taxon>
        <taxon>Bombycoidea</taxon>
        <taxon>Lasiocampidae</taxon>
        <taxon>Dendrolimus</taxon>
    </lineage>
</organism>
<keyword evidence="2" id="KW-1185">Reference proteome</keyword>
<dbReference type="EMBL" id="CM034402">
    <property type="protein sequence ID" value="KAJ0175159.1"/>
    <property type="molecule type" value="Genomic_DNA"/>
</dbReference>
<evidence type="ECO:0000313" key="1">
    <source>
        <dbReference type="EMBL" id="KAJ0175159.1"/>
    </source>
</evidence>
<gene>
    <name evidence="1" type="ORF">K1T71_009300</name>
</gene>
<evidence type="ECO:0000313" key="2">
    <source>
        <dbReference type="Proteomes" id="UP000824533"/>
    </source>
</evidence>
<accession>A0ACC1CU27</accession>
<protein>
    <submittedName>
        <fullName evidence="1">Uncharacterized protein</fullName>
    </submittedName>
</protein>
<comment type="caution">
    <text evidence="1">The sequence shown here is derived from an EMBL/GenBank/DDBJ whole genome shotgun (WGS) entry which is preliminary data.</text>
</comment>
<name>A0ACC1CU27_9NEOP</name>
<proteinExistence type="predicted"/>
<reference evidence="1 2" key="1">
    <citation type="journal article" date="2021" name="Front. Genet.">
        <title>Chromosome-Level Genome Assembly Reveals Significant Gene Expansion in the Toll and IMD Signaling Pathways of Dendrolimus kikuchii.</title>
        <authorList>
            <person name="Zhou J."/>
            <person name="Wu P."/>
            <person name="Xiong Z."/>
            <person name="Liu N."/>
            <person name="Zhao N."/>
            <person name="Ji M."/>
            <person name="Qiu Y."/>
            <person name="Yang B."/>
        </authorList>
    </citation>
    <scope>NUCLEOTIDE SEQUENCE [LARGE SCALE GENOMIC DNA]</scope>
    <source>
        <strain evidence="1">Ann1</strain>
    </source>
</reference>
<dbReference type="Proteomes" id="UP000824533">
    <property type="component" value="Linkage Group LG16"/>
</dbReference>